<dbReference type="PANTHER" id="PTHR43176:SF3">
    <property type="entry name" value="3-HYDROXYISOBUTYRYL-COA HYDROLASE, MITOCHONDRIAL"/>
    <property type="match status" value="1"/>
</dbReference>
<feature type="domain" description="Enoyl-CoA hydratase/isomerase" evidence="7">
    <location>
        <begin position="27"/>
        <end position="353"/>
    </location>
</feature>
<evidence type="ECO:0000256" key="3">
    <source>
        <dbReference type="ARBA" id="ARBA00011915"/>
    </source>
</evidence>
<dbReference type="OrthoDB" id="1737613at2759"/>
<evidence type="ECO:0000256" key="5">
    <source>
        <dbReference type="ARBA" id="ARBA00023128"/>
    </source>
</evidence>
<evidence type="ECO:0000256" key="4">
    <source>
        <dbReference type="ARBA" id="ARBA00022801"/>
    </source>
</evidence>
<dbReference type="GO" id="GO:0005739">
    <property type="term" value="C:mitochondrion"/>
    <property type="evidence" value="ECO:0007669"/>
    <property type="project" value="UniProtKB-SubCell"/>
</dbReference>
<keyword evidence="9" id="KW-1185">Reference proteome</keyword>
<proteinExistence type="predicted"/>
<dbReference type="InterPro" id="IPR018376">
    <property type="entry name" value="Enoyl-CoA_hyd/isom_CS"/>
</dbReference>
<evidence type="ECO:0000256" key="1">
    <source>
        <dbReference type="ARBA" id="ARBA00001709"/>
    </source>
</evidence>
<name>A0A8H7UF62_MORIS</name>
<sequence>MSQVHGTAASTEEAQGEVITKKLIGVRQIVLNRPKRLNALNLNMIRAITPKVLAWNGSGLANIITLKGNGRALCAGGDVRSVVEAAKANHPDTPEYFTSEYQLNHLIACLDTPYISIMDGITMGGGIGLSVHAPFRIATENTMFAMPETAIGLFPDVGGSFFLPRLDGEIGTYLGLTGARLQAEDVLFAGIATHFVPSSRLEALETRLSELESSNYDVINSAIEEFAADYDPEVKFSLGGETRKAVDRCFKFNTVEEIIEALDKESTEWATKTKAILMEMSPTSLKVTLQQLRIGAKRSITDCFKMEHKLAEKFVVSKDFHEGVTAKLVNRTTPKWDPSTLADISNDSIISEYFEAPAERQLNLLSPKDFKQYPFRKYGLPSEEDIRRVVTGDAADAILAEPITSNDIVDWFIREQHGKFGVEQKVREVLNRKTKIEGDVLRWVY</sequence>
<dbReference type="FunFam" id="3.90.226.10:FF:000026">
    <property type="entry name" value="3-hydroxyisobutyryl-CoA hydrolase, mitochondrial"/>
    <property type="match status" value="1"/>
</dbReference>
<dbReference type="Proteomes" id="UP000654370">
    <property type="component" value="Unassembled WGS sequence"/>
</dbReference>
<dbReference type="CDD" id="cd06558">
    <property type="entry name" value="crotonase-like"/>
    <property type="match status" value="1"/>
</dbReference>
<organism evidence="8 9">
    <name type="scientific">Mortierella isabellina</name>
    <name type="common">Filamentous fungus</name>
    <name type="synonym">Umbelopsis isabellina</name>
    <dbReference type="NCBI Taxonomy" id="91625"/>
    <lineage>
        <taxon>Eukaryota</taxon>
        <taxon>Fungi</taxon>
        <taxon>Fungi incertae sedis</taxon>
        <taxon>Mucoromycota</taxon>
        <taxon>Mucoromycotina</taxon>
        <taxon>Umbelopsidomycetes</taxon>
        <taxon>Umbelopsidales</taxon>
        <taxon>Umbelopsidaceae</taxon>
        <taxon>Umbelopsis</taxon>
    </lineage>
</organism>
<dbReference type="InterPro" id="IPR045004">
    <property type="entry name" value="ECH_dom"/>
</dbReference>
<keyword evidence="4" id="KW-0378">Hydrolase</keyword>
<evidence type="ECO:0000259" key="7">
    <source>
        <dbReference type="Pfam" id="PF16113"/>
    </source>
</evidence>
<accession>A0A8H7UF62</accession>
<dbReference type="GO" id="GO:0003860">
    <property type="term" value="F:3-hydroxyisobutyryl-CoA hydrolase activity"/>
    <property type="evidence" value="ECO:0007669"/>
    <property type="project" value="UniProtKB-EC"/>
</dbReference>
<gene>
    <name evidence="8" type="ORF">INT43_006492</name>
</gene>
<evidence type="ECO:0000256" key="2">
    <source>
        <dbReference type="ARBA" id="ARBA00004173"/>
    </source>
</evidence>
<dbReference type="EMBL" id="JAEPQZ010000003">
    <property type="protein sequence ID" value="KAG2183486.1"/>
    <property type="molecule type" value="Genomic_DNA"/>
</dbReference>
<reference evidence="8" key="1">
    <citation type="submission" date="2020-12" db="EMBL/GenBank/DDBJ databases">
        <title>Metabolic potential, ecology and presence of endohyphal bacteria is reflected in genomic diversity of Mucoromycotina.</title>
        <authorList>
            <person name="Muszewska A."/>
            <person name="Okrasinska A."/>
            <person name="Steczkiewicz K."/>
            <person name="Drgas O."/>
            <person name="Orlowska M."/>
            <person name="Perlinska-Lenart U."/>
            <person name="Aleksandrzak-Piekarczyk T."/>
            <person name="Szatraj K."/>
            <person name="Zielenkiewicz U."/>
            <person name="Pilsyk S."/>
            <person name="Malc E."/>
            <person name="Mieczkowski P."/>
            <person name="Kruszewska J.S."/>
            <person name="Biernat P."/>
            <person name="Pawlowska J."/>
        </authorList>
    </citation>
    <scope>NUCLEOTIDE SEQUENCE</scope>
    <source>
        <strain evidence="8">WA0000067209</strain>
    </source>
</reference>
<dbReference type="Gene3D" id="3.90.226.10">
    <property type="entry name" value="2-enoyl-CoA Hydratase, Chain A, domain 1"/>
    <property type="match status" value="1"/>
</dbReference>
<dbReference type="PROSITE" id="PS00166">
    <property type="entry name" value="ENOYL_COA_HYDRATASE"/>
    <property type="match status" value="1"/>
</dbReference>
<evidence type="ECO:0000313" key="8">
    <source>
        <dbReference type="EMBL" id="KAG2183486.1"/>
    </source>
</evidence>
<evidence type="ECO:0000313" key="9">
    <source>
        <dbReference type="Proteomes" id="UP000654370"/>
    </source>
</evidence>
<dbReference type="SUPFAM" id="SSF52096">
    <property type="entry name" value="ClpP/crotonase"/>
    <property type="match status" value="1"/>
</dbReference>
<comment type="subcellular location">
    <subcellularLocation>
        <location evidence="2">Mitochondrion</location>
    </subcellularLocation>
</comment>
<dbReference type="Pfam" id="PF16113">
    <property type="entry name" value="ECH_2"/>
    <property type="match status" value="1"/>
</dbReference>
<evidence type="ECO:0000256" key="6">
    <source>
        <dbReference type="ARBA" id="ARBA00031181"/>
    </source>
</evidence>
<comment type="caution">
    <text evidence="8">The sequence shown here is derived from an EMBL/GenBank/DDBJ whole genome shotgun (WGS) entry which is preliminary data.</text>
</comment>
<dbReference type="PANTHER" id="PTHR43176">
    <property type="entry name" value="3-HYDROXYISOBUTYRYL-COA HYDROLASE-RELATED"/>
    <property type="match status" value="1"/>
</dbReference>
<comment type="catalytic activity">
    <reaction evidence="1">
        <text>3-hydroxy-2-methylpropanoyl-CoA + H2O = 3-hydroxy-2-methylpropanoate + CoA + H(+)</text>
        <dbReference type="Rhea" id="RHEA:20888"/>
        <dbReference type="ChEBI" id="CHEBI:11805"/>
        <dbReference type="ChEBI" id="CHEBI:15377"/>
        <dbReference type="ChEBI" id="CHEBI:15378"/>
        <dbReference type="ChEBI" id="CHEBI:57287"/>
        <dbReference type="ChEBI" id="CHEBI:57340"/>
        <dbReference type="EC" id="3.1.2.4"/>
    </reaction>
</comment>
<dbReference type="GO" id="GO:0006574">
    <property type="term" value="P:L-valine catabolic process"/>
    <property type="evidence" value="ECO:0007669"/>
    <property type="project" value="TreeGrafter"/>
</dbReference>
<keyword evidence="5" id="KW-0496">Mitochondrion</keyword>
<protein>
    <recommendedName>
        <fullName evidence="3">3-hydroxyisobutyryl-CoA hydrolase</fullName>
        <ecNumber evidence="3">3.1.2.4</ecNumber>
    </recommendedName>
    <alternativeName>
        <fullName evidence="6">3-hydroxyisobutyryl-coenzyme A hydrolase</fullName>
    </alternativeName>
</protein>
<dbReference type="InterPro" id="IPR029045">
    <property type="entry name" value="ClpP/crotonase-like_dom_sf"/>
</dbReference>
<dbReference type="AlphaFoldDB" id="A0A8H7UF62"/>
<dbReference type="EC" id="3.1.2.4" evidence="3"/>
<dbReference type="InterPro" id="IPR032259">
    <property type="entry name" value="HIBYL-CoA-H"/>
</dbReference>
<dbReference type="NCBIfam" id="NF004127">
    <property type="entry name" value="PRK05617.1"/>
    <property type="match status" value="1"/>
</dbReference>